<dbReference type="PROSITE" id="PS50156">
    <property type="entry name" value="SSD"/>
    <property type="match status" value="1"/>
</dbReference>
<evidence type="ECO:0000313" key="9">
    <source>
        <dbReference type="EMBL" id="VDI33705.1"/>
    </source>
</evidence>
<dbReference type="Gene3D" id="1.20.1640.10">
    <property type="entry name" value="Multidrug efflux transporter AcrB transmembrane domain"/>
    <property type="match status" value="2"/>
</dbReference>
<keyword evidence="5 7" id="KW-0472">Membrane</keyword>
<accession>A0A8B6EGS0</accession>
<evidence type="ECO:0000256" key="6">
    <source>
        <dbReference type="ARBA" id="ARBA00023180"/>
    </source>
</evidence>
<evidence type="ECO:0000256" key="1">
    <source>
        <dbReference type="ARBA" id="ARBA00004141"/>
    </source>
</evidence>
<dbReference type="OrthoDB" id="6510177at2759"/>
<feature type="domain" description="SSD" evidence="8">
    <location>
        <begin position="262"/>
        <end position="419"/>
    </location>
</feature>
<feature type="transmembrane region" description="Helical" evidence="7">
    <location>
        <begin position="774"/>
        <end position="797"/>
    </location>
</feature>
<name>A0A8B6EGS0_MYTGA</name>
<dbReference type="EMBL" id="UYJE01005065">
    <property type="protein sequence ID" value="VDI33705.1"/>
    <property type="molecule type" value="Genomic_DNA"/>
</dbReference>
<evidence type="ECO:0000256" key="5">
    <source>
        <dbReference type="ARBA" id="ARBA00023136"/>
    </source>
</evidence>
<feature type="transmembrane region" description="Helical" evidence="7">
    <location>
        <begin position="291"/>
        <end position="312"/>
    </location>
</feature>
<comment type="similarity">
    <text evidence="2">Belongs to the patched family.</text>
</comment>
<feature type="transmembrane region" description="Helical" evidence="7">
    <location>
        <begin position="394"/>
        <end position="416"/>
    </location>
</feature>
<proteinExistence type="inferred from homology"/>
<keyword evidence="3 7" id="KW-0812">Transmembrane</keyword>
<dbReference type="PANTHER" id="PTHR10796:SF92">
    <property type="entry name" value="PATCHED-RELATED, ISOFORM A"/>
    <property type="match status" value="1"/>
</dbReference>
<dbReference type="InterPro" id="IPR000731">
    <property type="entry name" value="SSD"/>
</dbReference>
<feature type="transmembrane region" description="Helical" evidence="7">
    <location>
        <begin position="803"/>
        <end position="830"/>
    </location>
</feature>
<gene>
    <name evidence="9" type="ORF">MGAL_10B018333</name>
</gene>
<protein>
    <recommendedName>
        <fullName evidence="8">SSD domain-containing protein</fullName>
    </recommendedName>
</protein>
<feature type="transmembrane region" description="Helical" evidence="7">
    <location>
        <begin position="367"/>
        <end position="388"/>
    </location>
</feature>
<dbReference type="InterPro" id="IPR051697">
    <property type="entry name" value="Patched_domain-protein"/>
</dbReference>
<dbReference type="InterPro" id="IPR003392">
    <property type="entry name" value="PTHD_SSD"/>
</dbReference>
<keyword evidence="6" id="KW-0325">Glycoprotein</keyword>
<dbReference type="GO" id="GO:0016020">
    <property type="term" value="C:membrane"/>
    <property type="evidence" value="ECO:0007669"/>
    <property type="project" value="UniProtKB-SubCell"/>
</dbReference>
<dbReference type="AlphaFoldDB" id="A0A8B6EGS0"/>
<evidence type="ECO:0000256" key="2">
    <source>
        <dbReference type="ARBA" id="ARBA00005585"/>
    </source>
</evidence>
<evidence type="ECO:0000313" key="10">
    <source>
        <dbReference type="Proteomes" id="UP000596742"/>
    </source>
</evidence>
<feature type="transmembrane region" description="Helical" evidence="7">
    <location>
        <begin position="263"/>
        <end position="284"/>
    </location>
</feature>
<dbReference type="PRINTS" id="PR00702">
    <property type="entry name" value="ACRIFLAVINRP"/>
</dbReference>
<evidence type="ECO:0000256" key="7">
    <source>
        <dbReference type="SAM" id="Phobius"/>
    </source>
</evidence>
<dbReference type="Proteomes" id="UP000596742">
    <property type="component" value="Unassembled WGS sequence"/>
</dbReference>
<dbReference type="PANTHER" id="PTHR10796">
    <property type="entry name" value="PATCHED-RELATED"/>
    <property type="match status" value="1"/>
</dbReference>
<dbReference type="GO" id="GO:0022857">
    <property type="term" value="F:transmembrane transporter activity"/>
    <property type="evidence" value="ECO:0007669"/>
    <property type="project" value="InterPro"/>
</dbReference>
<evidence type="ECO:0000256" key="3">
    <source>
        <dbReference type="ARBA" id="ARBA00022692"/>
    </source>
</evidence>
<dbReference type="Pfam" id="PF02460">
    <property type="entry name" value="Patched"/>
    <property type="match status" value="1"/>
</dbReference>
<comment type="subcellular location">
    <subcellularLocation>
        <location evidence="1">Membrane</location>
        <topology evidence="1">Multi-pass membrane protein</topology>
    </subcellularLocation>
</comment>
<feature type="transmembrane region" description="Helical" evidence="7">
    <location>
        <begin position="324"/>
        <end position="346"/>
    </location>
</feature>
<organism evidence="9 10">
    <name type="scientific">Mytilus galloprovincialis</name>
    <name type="common">Mediterranean mussel</name>
    <dbReference type="NCBI Taxonomy" id="29158"/>
    <lineage>
        <taxon>Eukaryota</taxon>
        <taxon>Metazoa</taxon>
        <taxon>Spiralia</taxon>
        <taxon>Lophotrochozoa</taxon>
        <taxon>Mollusca</taxon>
        <taxon>Bivalvia</taxon>
        <taxon>Autobranchia</taxon>
        <taxon>Pteriomorphia</taxon>
        <taxon>Mytilida</taxon>
        <taxon>Mytiloidea</taxon>
        <taxon>Mytilidae</taxon>
        <taxon>Mytilinae</taxon>
        <taxon>Mytilus</taxon>
    </lineage>
</organism>
<sequence>MWCLYKFHKRIDDRLGAYFEKHGKLIARHPWKTVIVVCLIDIGLGFGIFELKPESGINQYVPTGSVAKKDQTMVNSLYKINTSVNFNIQSLSDLGQYGEIIIETKSGDSILNYSNWKHLNNVYAFINNISIEDISGSILLYPDLCARTDGKCVVGGSFVFEHTFISDLKTSKITFPTYNLSTEQTIVLDKFIGDVKTEGGFISHASSIKFRFNLQGELFDLSRKWEEKFVEMMATFTNSDITVKYSHSNSLSEELSKNVTGDISVFSITFTLMIIFACFALMGSNCVDNRYFLGLSGVLSTCLAILAAFGVVSLCGAKFVDIVGIMPFLILGIGVDDMFILLSCLAETNCDDDVEIRIGTALKHGGTTITITSLTDIIAFCAGAASVFPSVRYFSWYTGCAVLFCYLNYVTLYIGIMTINEQRVSKELHWFTCYKTESRDTLKEYGKSKAWVICCGGAPRTTREEVEGPIEKYPKLVINKIVSNKPAKVIIIVLFLAYLAVSSWRASQFREDLDLRNLVPTESYYYKFYDTNIKHFSQGFFVSFNVRSETDYRRDFIVENINSVFKKSKEDKDMFNHFQLYWLESYMKSPQFDNTTLTNFTLGLRKFLNTTYGTIFINDILINGNSIIASRFHIHSRSLIKSSDQASLMIRLRDIAKSSPLPVFVFSPNFIFYEQYVQIVPQTIQTLVIAVSVVFLVTAIFMPLPVLILLVTMSVSMIMVGVIGMMEIWGLTLSSVTMIHIIMCVGFSVDFSAHICHAYAHIPGKDRQSKVSSALNVAGGPILNGALSSFIGISVLASSQSYIFFSFFKVMSIVLVVGVMHAIFLLPVLLSLKGPLYDTSENNSKEPEHIEFDDI</sequence>
<feature type="transmembrane region" description="Helical" evidence="7">
    <location>
        <begin position="489"/>
        <end position="507"/>
    </location>
</feature>
<keyword evidence="10" id="KW-1185">Reference proteome</keyword>
<reference evidence="9" key="1">
    <citation type="submission" date="2018-11" db="EMBL/GenBank/DDBJ databases">
        <authorList>
            <person name="Alioto T."/>
            <person name="Alioto T."/>
        </authorList>
    </citation>
    <scope>NUCLEOTIDE SEQUENCE</scope>
</reference>
<feature type="transmembrane region" description="Helical" evidence="7">
    <location>
        <begin position="706"/>
        <end position="726"/>
    </location>
</feature>
<dbReference type="SUPFAM" id="SSF82866">
    <property type="entry name" value="Multidrug efflux transporter AcrB transmembrane domain"/>
    <property type="match status" value="2"/>
</dbReference>
<evidence type="ECO:0000256" key="4">
    <source>
        <dbReference type="ARBA" id="ARBA00022989"/>
    </source>
</evidence>
<keyword evidence="4 7" id="KW-1133">Transmembrane helix</keyword>
<comment type="caution">
    <text evidence="9">The sequence shown here is derived from an EMBL/GenBank/DDBJ whole genome shotgun (WGS) entry which is preliminary data.</text>
</comment>
<feature type="transmembrane region" description="Helical" evidence="7">
    <location>
        <begin position="679"/>
        <end position="701"/>
    </location>
</feature>
<feature type="transmembrane region" description="Helical" evidence="7">
    <location>
        <begin position="738"/>
        <end position="762"/>
    </location>
</feature>
<evidence type="ECO:0000259" key="8">
    <source>
        <dbReference type="PROSITE" id="PS50156"/>
    </source>
</evidence>
<dbReference type="InterPro" id="IPR001036">
    <property type="entry name" value="Acrflvin-R"/>
</dbReference>